<keyword evidence="2" id="KW-0732">Signal</keyword>
<evidence type="ECO:0000256" key="2">
    <source>
        <dbReference type="SAM" id="SignalP"/>
    </source>
</evidence>
<evidence type="ECO:0000313" key="4">
    <source>
        <dbReference type="Proteomes" id="UP000182259"/>
    </source>
</evidence>
<keyword evidence="1" id="KW-0812">Transmembrane</keyword>
<feature type="chain" id="PRO_5012363049" evidence="2">
    <location>
        <begin position="19"/>
        <end position="60"/>
    </location>
</feature>
<dbReference type="Proteomes" id="UP000182259">
    <property type="component" value="Chromosome VII"/>
</dbReference>
<dbReference type="AlphaFoldDB" id="A0A1L0DSY6"/>
<evidence type="ECO:0000256" key="1">
    <source>
        <dbReference type="SAM" id="Phobius"/>
    </source>
</evidence>
<organism evidence="3 4">
    <name type="scientific">Sungouiella intermedia</name>
    <dbReference type="NCBI Taxonomy" id="45354"/>
    <lineage>
        <taxon>Eukaryota</taxon>
        <taxon>Fungi</taxon>
        <taxon>Dikarya</taxon>
        <taxon>Ascomycota</taxon>
        <taxon>Saccharomycotina</taxon>
        <taxon>Pichiomycetes</taxon>
        <taxon>Metschnikowiaceae</taxon>
        <taxon>Sungouiella</taxon>
    </lineage>
</organism>
<evidence type="ECO:0000313" key="3">
    <source>
        <dbReference type="EMBL" id="SGZ58848.1"/>
    </source>
</evidence>
<gene>
    <name evidence="3" type="ORF">SAMEA4029009_CIC11G00000004975</name>
</gene>
<sequence>MQFKTVVLALTAASAVSAANATNGTNGTNGTSTSAGSGAVQVASAGFFGVAAAAGVAMLI</sequence>
<dbReference type="EMBL" id="LT635770">
    <property type="protein sequence ID" value="SGZ58848.1"/>
    <property type="molecule type" value="Genomic_DNA"/>
</dbReference>
<feature type="transmembrane region" description="Helical" evidence="1">
    <location>
        <begin position="37"/>
        <end position="59"/>
    </location>
</feature>
<protein>
    <submittedName>
        <fullName evidence="3">CIC11C00000004975</fullName>
    </submittedName>
</protein>
<accession>A0A1L0DSY6</accession>
<keyword evidence="1" id="KW-1133">Transmembrane helix</keyword>
<keyword evidence="1" id="KW-0472">Membrane</keyword>
<reference evidence="3 4" key="1">
    <citation type="submission" date="2016-10" db="EMBL/GenBank/DDBJ databases">
        <authorList>
            <person name="de Groot N.N."/>
        </authorList>
    </citation>
    <scope>NUCLEOTIDE SEQUENCE [LARGE SCALE GENOMIC DNA]</scope>
    <source>
        <strain evidence="3 4">PYCC 4715</strain>
    </source>
</reference>
<proteinExistence type="predicted"/>
<name>A0A1L0DSY6_9ASCO</name>
<feature type="signal peptide" evidence="2">
    <location>
        <begin position="1"/>
        <end position="18"/>
    </location>
</feature>